<protein>
    <submittedName>
        <fullName evidence="3">Hypothetical_protein</fullName>
    </submittedName>
</protein>
<dbReference type="AlphaFoldDB" id="A0AA86RKC7"/>
<reference evidence="3 4" key="2">
    <citation type="submission" date="2024-07" db="EMBL/GenBank/DDBJ databases">
        <authorList>
            <person name="Akdeniz Z."/>
        </authorList>
    </citation>
    <scope>NUCLEOTIDE SEQUENCE [LARGE SCALE GENOMIC DNA]</scope>
</reference>
<gene>
    <name evidence="3" type="ORF">HINF_LOCUS60379</name>
    <name evidence="2" type="ORF">HINF_LOCUS65922</name>
</gene>
<comment type="caution">
    <text evidence="2">The sequence shown here is derived from an EMBL/GenBank/DDBJ whole genome shotgun (WGS) entry which is preliminary data.</text>
</comment>
<sequence>MITRLNNVLGPVPQNLREPLEVSIQHLDDEFLRDQQALKTQLRQAQSQLLVLQNDIQILRAKLNAANTEISVTSAENASLKKTNYTQDLRIQQLQTKTDQHNQVFYQLSEQSRSKIADVEREHAQTKLKLSELNNKLTFNQNEAERIVQQHQSVLKSISIQQQTREQEFNAQIQHLQSSLSFEHSTLTTQLQNLRQENTFLQQQLQEALNNVAVLKLSNEEIKIQLRNQMINHHEAENQMKEEFQNAINQQFSKDSKSKNSDLLKTFSLEVQHKFQKQLEGIENENSDLKLQLFKANETLAEKDKLVEELSGNRFQQDFQLKKLTEKVAEMTELYKTDEQAQKIHTLTQIIINQKAQIQQLLMRKVSHSQNDQTSPKNELTDHTLVQSQVSNRKPATQQVLNRKDQKIYLKSVQEMINAKNKIQKMIDGGEEPEEVIGELVEKNLQLENQLNNLKFKQISETKWKLK</sequence>
<organism evidence="2">
    <name type="scientific">Hexamita inflata</name>
    <dbReference type="NCBI Taxonomy" id="28002"/>
    <lineage>
        <taxon>Eukaryota</taxon>
        <taxon>Metamonada</taxon>
        <taxon>Diplomonadida</taxon>
        <taxon>Hexamitidae</taxon>
        <taxon>Hexamitinae</taxon>
        <taxon>Hexamita</taxon>
    </lineage>
</organism>
<evidence type="ECO:0000313" key="3">
    <source>
        <dbReference type="EMBL" id="CAL6081514.1"/>
    </source>
</evidence>
<evidence type="ECO:0000313" key="4">
    <source>
        <dbReference type="Proteomes" id="UP001642409"/>
    </source>
</evidence>
<feature type="coiled-coil region" evidence="1">
    <location>
        <begin position="35"/>
        <end position="69"/>
    </location>
</feature>
<keyword evidence="4" id="KW-1185">Reference proteome</keyword>
<dbReference type="EMBL" id="CATOUU010001184">
    <property type="protein sequence ID" value="CAI9978277.1"/>
    <property type="molecule type" value="Genomic_DNA"/>
</dbReference>
<feature type="coiled-coil region" evidence="1">
    <location>
        <begin position="272"/>
        <end position="341"/>
    </location>
</feature>
<keyword evidence="1" id="KW-0175">Coiled coil</keyword>
<accession>A0AA86RKC7</accession>
<name>A0AA86RKC7_9EUKA</name>
<reference evidence="2" key="1">
    <citation type="submission" date="2023-06" db="EMBL/GenBank/DDBJ databases">
        <authorList>
            <person name="Kurt Z."/>
        </authorList>
    </citation>
    <scope>NUCLEOTIDE SEQUENCE</scope>
</reference>
<proteinExistence type="predicted"/>
<evidence type="ECO:0000313" key="2">
    <source>
        <dbReference type="EMBL" id="CAI9978277.1"/>
    </source>
</evidence>
<dbReference type="EMBL" id="CAXDID020000353">
    <property type="protein sequence ID" value="CAL6081514.1"/>
    <property type="molecule type" value="Genomic_DNA"/>
</dbReference>
<evidence type="ECO:0000256" key="1">
    <source>
        <dbReference type="SAM" id="Coils"/>
    </source>
</evidence>
<feature type="coiled-coil region" evidence="1">
    <location>
        <begin position="116"/>
        <end position="150"/>
    </location>
</feature>
<feature type="coiled-coil region" evidence="1">
    <location>
        <begin position="184"/>
        <end position="239"/>
    </location>
</feature>
<dbReference type="Proteomes" id="UP001642409">
    <property type="component" value="Unassembled WGS sequence"/>
</dbReference>